<comment type="caution">
    <text evidence="15">The sequence shown here is derived from an EMBL/GenBank/DDBJ whole genome shotgun (WGS) entry which is preliminary data.</text>
</comment>
<dbReference type="Proteomes" id="UP001267407">
    <property type="component" value="Unassembled WGS sequence"/>
</dbReference>
<dbReference type="EC" id="2.7.13.3" evidence="3"/>
<dbReference type="Gene3D" id="3.30.565.10">
    <property type="entry name" value="Histidine kinase-like ATPase, C-terminal domain"/>
    <property type="match status" value="1"/>
</dbReference>
<keyword evidence="6 13" id="KW-0812">Transmembrane</keyword>
<dbReference type="Gene3D" id="1.10.287.130">
    <property type="match status" value="1"/>
</dbReference>
<dbReference type="InterPro" id="IPR050428">
    <property type="entry name" value="TCS_sensor_his_kinase"/>
</dbReference>
<feature type="transmembrane region" description="Helical" evidence="13">
    <location>
        <begin position="152"/>
        <end position="174"/>
    </location>
</feature>
<evidence type="ECO:0000256" key="5">
    <source>
        <dbReference type="ARBA" id="ARBA00022679"/>
    </source>
</evidence>
<keyword evidence="10 13" id="KW-1133">Transmembrane helix</keyword>
<protein>
    <recommendedName>
        <fullName evidence="3">histidine kinase</fullName>
        <ecNumber evidence="3">2.7.13.3</ecNumber>
    </recommendedName>
</protein>
<dbReference type="SMART" id="SM00388">
    <property type="entry name" value="HisKA"/>
    <property type="match status" value="1"/>
</dbReference>
<keyword evidence="16" id="KW-1185">Reference proteome</keyword>
<evidence type="ECO:0000256" key="4">
    <source>
        <dbReference type="ARBA" id="ARBA00022553"/>
    </source>
</evidence>
<keyword evidence="7" id="KW-0547">Nucleotide-binding</keyword>
<evidence type="ECO:0000259" key="14">
    <source>
        <dbReference type="PROSITE" id="PS50109"/>
    </source>
</evidence>
<organism evidence="15 16">
    <name type="scientific">Marinobacter xiaoshiensis</name>
    <dbReference type="NCBI Taxonomy" id="3073652"/>
    <lineage>
        <taxon>Bacteria</taxon>
        <taxon>Pseudomonadati</taxon>
        <taxon>Pseudomonadota</taxon>
        <taxon>Gammaproteobacteria</taxon>
        <taxon>Pseudomonadales</taxon>
        <taxon>Marinobacteraceae</taxon>
        <taxon>Marinobacter</taxon>
    </lineage>
</organism>
<keyword evidence="11" id="KW-0902">Two-component regulatory system</keyword>
<evidence type="ECO:0000256" key="11">
    <source>
        <dbReference type="ARBA" id="ARBA00023012"/>
    </source>
</evidence>
<keyword evidence="12 13" id="KW-0472">Membrane</keyword>
<dbReference type="PROSITE" id="PS50109">
    <property type="entry name" value="HIS_KIN"/>
    <property type="match status" value="1"/>
</dbReference>
<dbReference type="GO" id="GO:0005524">
    <property type="term" value="F:ATP binding"/>
    <property type="evidence" value="ECO:0007669"/>
    <property type="project" value="UniProtKB-KW"/>
</dbReference>
<accession>A0ABU2HGV9</accession>
<dbReference type="InterPro" id="IPR036890">
    <property type="entry name" value="HATPase_C_sf"/>
</dbReference>
<dbReference type="InterPro" id="IPR003594">
    <property type="entry name" value="HATPase_dom"/>
</dbReference>
<evidence type="ECO:0000256" key="6">
    <source>
        <dbReference type="ARBA" id="ARBA00022692"/>
    </source>
</evidence>
<keyword evidence="9 15" id="KW-0067">ATP-binding</keyword>
<dbReference type="PANTHER" id="PTHR45436">
    <property type="entry name" value="SENSOR HISTIDINE KINASE YKOH"/>
    <property type="match status" value="1"/>
</dbReference>
<evidence type="ECO:0000256" key="3">
    <source>
        <dbReference type="ARBA" id="ARBA00012438"/>
    </source>
</evidence>
<dbReference type="Pfam" id="PF02518">
    <property type="entry name" value="HATPase_c"/>
    <property type="match status" value="1"/>
</dbReference>
<evidence type="ECO:0000256" key="10">
    <source>
        <dbReference type="ARBA" id="ARBA00022989"/>
    </source>
</evidence>
<reference evidence="15" key="1">
    <citation type="submission" date="2023-09" db="EMBL/GenBank/DDBJ databases">
        <title>Marinobacter sediminicola sp. nov. and Marinobacter maritimum sp. nov., isolated from marine sediment.</title>
        <authorList>
            <person name="An J."/>
        </authorList>
    </citation>
    <scope>NUCLEOTIDE SEQUENCE</scope>
    <source>
        <strain evidence="15">F60267</strain>
    </source>
</reference>
<dbReference type="Pfam" id="PF08521">
    <property type="entry name" value="2CSK_N"/>
    <property type="match status" value="1"/>
</dbReference>
<dbReference type="InterPro" id="IPR005467">
    <property type="entry name" value="His_kinase_dom"/>
</dbReference>
<dbReference type="Pfam" id="PF00512">
    <property type="entry name" value="HisKA"/>
    <property type="match status" value="1"/>
</dbReference>
<feature type="domain" description="Histidine kinase" evidence="14">
    <location>
        <begin position="228"/>
        <end position="442"/>
    </location>
</feature>
<dbReference type="RefSeq" id="WP_200371447.1">
    <property type="nucleotide sequence ID" value="NZ_JAVMBO010000013.1"/>
</dbReference>
<dbReference type="SUPFAM" id="SSF47384">
    <property type="entry name" value="Homodimeric domain of signal transducing histidine kinase"/>
    <property type="match status" value="1"/>
</dbReference>
<dbReference type="CDD" id="cd00082">
    <property type="entry name" value="HisKA"/>
    <property type="match status" value="1"/>
</dbReference>
<dbReference type="PRINTS" id="PR00344">
    <property type="entry name" value="BCTRLSENSOR"/>
</dbReference>
<evidence type="ECO:0000313" key="16">
    <source>
        <dbReference type="Proteomes" id="UP001267407"/>
    </source>
</evidence>
<dbReference type="SUPFAM" id="SSF55874">
    <property type="entry name" value="ATPase domain of HSP90 chaperone/DNA topoisomerase II/histidine kinase"/>
    <property type="match status" value="1"/>
</dbReference>
<evidence type="ECO:0000256" key="12">
    <source>
        <dbReference type="ARBA" id="ARBA00023136"/>
    </source>
</evidence>
<evidence type="ECO:0000256" key="1">
    <source>
        <dbReference type="ARBA" id="ARBA00000085"/>
    </source>
</evidence>
<keyword evidence="8" id="KW-0418">Kinase</keyword>
<sequence>MRSSLRWRLFTILAVSVLLAWIATAFFTYLDARKEIGMTLDSRLVKAAEQISMHLDKSQNASEVGQRVRDYTGTVLQVWNSDGTLLLDSSTAPEERLGTQRDGFESTTINGVRYRVYSQWDKAGHLNVRVGEQYELRDALAESVASHLLHPLYFAVPVLGLLIWLSVGAGLAPLSRFTREVKQREPDKLDPLDLTDTPREVMPLQDALNALFGRLQVSLEHERRFTADAAHELRTPLAAIKTQAQVAFAARDPRKLEHALDRIVSGTDRAAHLIEQLLVLSQVDSEQASANPKPVKLSAVVNECVASHAQAAIRKGVDLGFEAADDGAVLGDATLLGILVRNLVDNAVRYTPAGGQVDVRIKRVGEEVVLLVVDTGPGIPEKARNVVVSRFYRGLGSGEEGSGLGLSIVERIAHLHGASLRFDDNNDSGEGLIVSVRFKAASE</sequence>
<gene>
    <name evidence="15" type="ORF">RKA07_09445</name>
</gene>
<dbReference type="EMBL" id="JAVMBO010000013">
    <property type="protein sequence ID" value="MDS1310309.1"/>
    <property type="molecule type" value="Genomic_DNA"/>
</dbReference>
<evidence type="ECO:0000256" key="8">
    <source>
        <dbReference type="ARBA" id="ARBA00022777"/>
    </source>
</evidence>
<dbReference type="InterPro" id="IPR003661">
    <property type="entry name" value="HisK_dim/P_dom"/>
</dbReference>
<comment type="catalytic activity">
    <reaction evidence="1">
        <text>ATP + protein L-histidine = ADP + protein N-phospho-L-histidine.</text>
        <dbReference type="EC" id="2.7.13.3"/>
    </reaction>
</comment>
<evidence type="ECO:0000256" key="2">
    <source>
        <dbReference type="ARBA" id="ARBA00004141"/>
    </source>
</evidence>
<dbReference type="InterPro" id="IPR004358">
    <property type="entry name" value="Sig_transdc_His_kin-like_C"/>
</dbReference>
<keyword evidence="5" id="KW-0808">Transferase</keyword>
<keyword evidence="4" id="KW-0597">Phosphoprotein</keyword>
<dbReference type="SMART" id="SM00387">
    <property type="entry name" value="HATPase_c"/>
    <property type="match status" value="1"/>
</dbReference>
<name>A0ABU2HGV9_9GAMM</name>
<evidence type="ECO:0000256" key="13">
    <source>
        <dbReference type="SAM" id="Phobius"/>
    </source>
</evidence>
<dbReference type="InterPro" id="IPR036097">
    <property type="entry name" value="HisK_dim/P_sf"/>
</dbReference>
<proteinExistence type="predicted"/>
<evidence type="ECO:0000313" key="15">
    <source>
        <dbReference type="EMBL" id="MDS1310309.1"/>
    </source>
</evidence>
<evidence type="ECO:0000256" key="9">
    <source>
        <dbReference type="ARBA" id="ARBA00022840"/>
    </source>
</evidence>
<comment type="subcellular location">
    <subcellularLocation>
        <location evidence="2">Membrane</location>
        <topology evidence="2">Multi-pass membrane protein</topology>
    </subcellularLocation>
</comment>
<evidence type="ECO:0000256" key="7">
    <source>
        <dbReference type="ARBA" id="ARBA00022741"/>
    </source>
</evidence>
<dbReference type="InterPro" id="IPR013727">
    <property type="entry name" value="2CSK_N"/>
</dbReference>
<dbReference type="PANTHER" id="PTHR45436:SF14">
    <property type="entry name" value="SENSOR PROTEIN QSEC"/>
    <property type="match status" value="1"/>
</dbReference>